<evidence type="ECO:0000259" key="2">
    <source>
        <dbReference type="Pfam" id="PF20434"/>
    </source>
</evidence>
<proteinExistence type="predicted"/>
<evidence type="ECO:0000313" key="3">
    <source>
        <dbReference type="EMBL" id="GAT55706.1"/>
    </source>
</evidence>
<gene>
    <name evidence="3" type="ORF">MCHLO_12439</name>
</gene>
<dbReference type="Gene3D" id="3.40.50.1820">
    <property type="entry name" value="alpha/beta hydrolase"/>
    <property type="match status" value="1"/>
</dbReference>
<keyword evidence="4" id="KW-1185">Reference proteome</keyword>
<sequence>MDAVAQLNETDVSTILFPTVGIFAPLLESRRTEIKDAVKTYKYGATDRHQLDVYLPSSQPGSKAPILFFLYGGGFVQGARQLPAPIDLAYGNLGTYFAKHGFVTVVADYQLAPNVTFPAPAEDVRDAVAWVVDNAAEVGSGKVELDTEKVFVIGHSAGGVHLLTSLLHPPVLAGLAGDKYKKALKGAVALSPPYRSGPTHDVSPNPKSEQAEHLYYGSAEFAAKHTLIPLLQAHPDSAAALPPLALVQCEYDPPWFLATRKEWDEALAAAGVPKPKEIQAKGHNHISVTLALNADGAQAGEKWAEEVVEWMKGL</sequence>
<dbReference type="Proteomes" id="UP000815677">
    <property type="component" value="Unassembled WGS sequence"/>
</dbReference>
<keyword evidence="1" id="KW-0378">Hydrolase</keyword>
<dbReference type="InterPro" id="IPR049492">
    <property type="entry name" value="BD-FAE-like_dom"/>
</dbReference>
<name>A0ABQ0M0L1_MYCCL</name>
<organism evidence="3 4">
    <name type="scientific">Mycena chlorophos</name>
    <name type="common">Agaric fungus</name>
    <name type="synonym">Agaricus chlorophos</name>
    <dbReference type="NCBI Taxonomy" id="658473"/>
    <lineage>
        <taxon>Eukaryota</taxon>
        <taxon>Fungi</taxon>
        <taxon>Dikarya</taxon>
        <taxon>Basidiomycota</taxon>
        <taxon>Agaricomycotina</taxon>
        <taxon>Agaricomycetes</taxon>
        <taxon>Agaricomycetidae</taxon>
        <taxon>Agaricales</taxon>
        <taxon>Marasmiineae</taxon>
        <taxon>Mycenaceae</taxon>
        <taxon>Mycena</taxon>
    </lineage>
</organism>
<dbReference type="InterPro" id="IPR050300">
    <property type="entry name" value="GDXG_lipolytic_enzyme"/>
</dbReference>
<dbReference type="EMBL" id="DF849079">
    <property type="protein sequence ID" value="GAT55706.1"/>
    <property type="molecule type" value="Genomic_DNA"/>
</dbReference>
<dbReference type="Pfam" id="PF20434">
    <property type="entry name" value="BD-FAE"/>
    <property type="match status" value="1"/>
</dbReference>
<protein>
    <submittedName>
        <fullName evidence="3">Esterase lipase thioesterase family protein</fullName>
    </submittedName>
</protein>
<dbReference type="SUPFAM" id="SSF53474">
    <property type="entry name" value="alpha/beta-Hydrolases"/>
    <property type="match status" value="1"/>
</dbReference>
<evidence type="ECO:0000313" key="4">
    <source>
        <dbReference type="Proteomes" id="UP000815677"/>
    </source>
</evidence>
<dbReference type="PANTHER" id="PTHR48081">
    <property type="entry name" value="AB HYDROLASE SUPERFAMILY PROTEIN C4A8.06C"/>
    <property type="match status" value="1"/>
</dbReference>
<dbReference type="InterPro" id="IPR029058">
    <property type="entry name" value="AB_hydrolase_fold"/>
</dbReference>
<evidence type="ECO:0000256" key="1">
    <source>
        <dbReference type="ARBA" id="ARBA00022801"/>
    </source>
</evidence>
<feature type="domain" description="BD-FAE-like" evidence="2">
    <location>
        <begin position="51"/>
        <end position="162"/>
    </location>
</feature>
<reference evidence="3" key="1">
    <citation type="submission" date="2014-09" db="EMBL/GenBank/DDBJ databases">
        <title>Genome sequence of the luminous mushroom Mycena chlorophos for searching fungal bioluminescence genes.</title>
        <authorList>
            <person name="Tanaka Y."/>
            <person name="Kasuga D."/>
            <person name="Oba Y."/>
            <person name="Hase S."/>
            <person name="Sato K."/>
            <person name="Oba Y."/>
            <person name="Sakakibara Y."/>
        </authorList>
    </citation>
    <scope>NUCLEOTIDE SEQUENCE</scope>
</reference>
<accession>A0ABQ0M0L1</accession>